<sequence>MPLHTRDIGDSRGQGHELKVACFEDGNVILYSNNPDSGEKQRIVLMEDQWRLLLQSLLEAYGKDKCCFFDDSGMCMAEAHPL</sequence>
<name>A0A0B1ZSY9_9SPHN</name>
<organism evidence="1 2">
    <name type="scientific">Novosphingobium malaysiense</name>
    <dbReference type="NCBI Taxonomy" id="1348853"/>
    <lineage>
        <taxon>Bacteria</taxon>
        <taxon>Pseudomonadati</taxon>
        <taxon>Pseudomonadota</taxon>
        <taxon>Alphaproteobacteria</taxon>
        <taxon>Sphingomonadales</taxon>
        <taxon>Sphingomonadaceae</taxon>
        <taxon>Novosphingobium</taxon>
    </lineage>
</organism>
<keyword evidence="2" id="KW-1185">Reference proteome</keyword>
<protein>
    <submittedName>
        <fullName evidence="1">Uncharacterized protein</fullName>
    </submittedName>
</protein>
<dbReference type="Proteomes" id="UP000031057">
    <property type="component" value="Unassembled WGS sequence"/>
</dbReference>
<accession>A0A0B1ZSY9</accession>
<gene>
    <name evidence="1" type="ORF">LK12_05295</name>
</gene>
<comment type="caution">
    <text evidence="1">The sequence shown here is derived from an EMBL/GenBank/DDBJ whole genome shotgun (WGS) entry which is preliminary data.</text>
</comment>
<dbReference type="EMBL" id="JTDI01000002">
    <property type="protein sequence ID" value="KHK92258.1"/>
    <property type="molecule type" value="Genomic_DNA"/>
</dbReference>
<evidence type="ECO:0000313" key="2">
    <source>
        <dbReference type="Proteomes" id="UP000031057"/>
    </source>
</evidence>
<reference evidence="1 2" key="1">
    <citation type="submission" date="2014-10" db="EMBL/GenBank/DDBJ databases">
        <title>Genome sequence of Novosphingobium malaysiense MUSC 273(T).</title>
        <authorList>
            <person name="Lee L.-H."/>
        </authorList>
    </citation>
    <scope>NUCLEOTIDE SEQUENCE [LARGE SCALE GENOMIC DNA]</scope>
    <source>
        <strain evidence="1 2">MUSC 273</strain>
    </source>
</reference>
<evidence type="ECO:0000313" key="1">
    <source>
        <dbReference type="EMBL" id="KHK92258.1"/>
    </source>
</evidence>
<dbReference type="AlphaFoldDB" id="A0A0B1ZSY9"/>
<proteinExistence type="predicted"/>